<sequence>MKTQAALILAGLLSIAGVHAEEPAEAEKPVVEVAEKADGEETPQ</sequence>
<evidence type="ECO:0000313" key="3">
    <source>
        <dbReference type="EMBL" id="CAA0125714.1"/>
    </source>
</evidence>
<evidence type="ECO:0000313" key="4">
    <source>
        <dbReference type="Proteomes" id="UP000441399"/>
    </source>
</evidence>
<gene>
    <name evidence="3" type="ORF">OPDIPICF_03567</name>
</gene>
<dbReference type="AlphaFoldDB" id="A0A5S9R1S3"/>
<feature type="region of interest" description="Disordered" evidence="1">
    <location>
        <begin position="23"/>
        <end position="44"/>
    </location>
</feature>
<protein>
    <submittedName>
        <fullName evidence="3">Uncharacterized protein</fullName>
    </submittedName>
</protein>
<evidence type="ECO:0000256" key="1">
    <source>
        <dbReference type="SAM" id="MobiDB-lite"/>
    </source>
</evidence>
<reference evidence="3 4" key="1">
    <citation type="submission" date="2019-11" db="EMBL/GenBank/DDBJ databases">
        <authorList>
            <person name="Holert J."/>
        </authorList>
    </citation>
    <scope>NUCLEOTIDE SEQUENCE [LARGE SCALE GENOMIC DNA]</scope>
    <source>
        <strain evidence="3">SB11_3</strain>
    </source>
</reference>
<dbReference type="Proteomes" id="UP000441399">
    <property type="component" value="Unassembled WGS sequence"/>
</dbReference>
<feature type="signal peptide" evidence="2">
    <location>
        <begin position="1"/>
        <end position="20"/>
    </location>
</feature>
<proteinExistence type="predicted"/>
<feature type="chain" id="PRO_5024874872" evidence="2">
    <location>
        <begin position="21"/>
        <end position="44"/>
    </location>
</feature>
<accession>A0A5S9R1S3</accession>
<keyword evidence="4" id="KW-1185">Reference proteome</keyword>
<organism evidence="3 4">
    <name type="scientific">BD1-7 clade bacterium</name>
    <dbReference type="NCBI Taxonomy" id="2029982"/>
    <lineage>
        <taxon>Bacteria</taxon>
        <taxon>Pseudomonadati</taxon>
        <taxon>Pseudomonadota</taxon>
        <taxon>Gammaproteobacteria</taxon>
        <taxon>Cellvibrionales</taxon>
        <taxon>Spongiibacteraceae</taxon>
        <taxon>BD1-7 clade</taxon>
    </lineage>
</organism>
<name>A0A5S9R1S3_9GAMM</name>
<dbReference type="EMBL" id="CACSIO010000062">
    <property type="protein sequence ID" value="CAA0125714.1"/>
    <property type="molecule type" value="Genomic_DNA"/>
</dbReference>
<keyword evidence="2" id="KW-0732">Signal</keyword>
<evidence type="ECO:0000256" key="2">
    <source>
        <dbReference type="SAM" id="SignalP"/>
    </source>
</evidence>